<evidence type="ECO:0000313" key="10">
    <source>
        <dbReference type="Proteomes" id="UP000589552"/>
    </source>
</evidence>
<dbReference type="OrthoDB" id="110231at2"/>
<keyword evidence="7" id="KW-0129">CBS domain</keyword>
<evidence type="ECO:0000256" key="5">
    <source>
        <dbReference type="ARBA" id="ARBA00022737"/>
    </source>
</evidence>
<comment type="similarity">
    <text evidence="2">Belongs to the UPF0053 family.</text>
</comment>
<dbReference type="GO" id="GO:0005886">
    <property type="term" value="C:plasma membrane"/>
    <property type="evidence" value="ECO:0007669"/>
    <property type="project" value="UniProtKB-SubCell"/>
</dbReference>
<dbReference type="Gene3D" id="3.10.580.10">
    <property type="entry name" value="CBS-domain"/>
    <property type="match status" value="1"/>
</dbReference>
<dbReference type="SMART" id="SM01091">
    <property type="entry name" value="CorC_HlyC"/>
    <property type="match status" value="1"/>
</dbReference>
<evidence type="ECO:0000256" key="8">
    <source>
        <dbReference type="ARBA" id="ARBA00023136"/>
    </source>
</evidence>
<evidence type="ECO:0000256" key="2">
    <source>
        <dbReference type="ARBA" id="ARBA00006337"/>
    </source>
</evidence>
<dbReference type="EMBL" id="JABAGA010000001">
    <property type="protein sequence ID" value="NMF08065.1"/>
    <property type="molecule type" value="Genomic_DNA"/>
</dbReference>
<comment type="subcellular location">
    <subcellularLocation>
        <location evidence="1">Cell membrane</location>
        <topology evidence="1">Multi-pass membrane protein</topology>
    </subcellularLocation>
</comment>
<proteinExistence type="inferred from homology"/>
<keyword evidence="5" id="KW-0677">Repeat</keyword>
<organism evidence="9 10">
    <name type="scientific">Corynebacterium xerosis</name>
    <dbReference type="NCBI Taxonomy" id="1725"/>
    <lineage>
        <taxon>Bacteria</taxon>
        <taxon>Bacillati</taxon>
        <taxon>Actinomycetota</taxon>
        <taxon>Actinomycetes</taxon>
        <taxon>Mycobacteriales</taxon>
        <taxon>Corynebacteriaceae</taxon>
        <taxon>Corynebacterium</taxon>
    </lineage>
</organism>
<dbReference type="Proteomes" id="UP000589552">
    <property type="component" value="Unassembled WGS sequence"/>
</dbReference>
<evidence type="ECO:0000256" key="7">
    <source>
        <dbReference type="ARBA" id="ARBA00023122"/>
    </source>
</evidence>
<dbReference type="GO" id="GO:0050660">
    <property type="term" value="F:flavin adenine dinucleotide binding"/>
    <property type="evidence" value="ECO:0007669"/>
    <property type="project" value="InterPro"/>
</dbReference>
<evidence type="ECO:0000256" key="6">
    <source>
        <dbReference type="ARBA" id="ARBA00022989"/>
    </source>
</evidence>
<dbReference type="SUPFAM" id="SSF56176">
    <property type="entry name" value="FAD-binding/transporter-associated domain-like"/>
    <property type="match status" value="1"/>
</dbReference>
<dbReference type="InterPro" id="IPR051676">
    <property type="entry name" value="UPF0053_domain"/>
</dbReference>
<dbReference type="InterPro" id="IPR036318">
    <property type="entry name" value="FAD-bd_PCMH-like_sf"/>
</dbReference>
<dbReference type="AlphaFoldDB" id="A0A0M2XK36"/>
<evidence type="ECO:0000256" key="1">
    <source>
        <dbReference type="ARBA" id="ARBA00004651"/>
    </source>
</evidence>
<dbReference type="Gene3D" id="3.30.465.10">
    <property type="match status" value="1"/>
</dbReference>
<keyword evidence="3" id="KW-1003">Cell membrane</keyword>
<dbReference type="PROSITE" id="PS51371">
    <property type="entry name" value="CBS"/>
    <property type="match status" value="2"/>
</dbReference>
<dbReference type="PANTHER" id="PTHR43099:SF6">
    <property type="entry name" value="UPF0053 PROTEIN RV1842C"/>
    <property type="match status" value="1"/>
</dbReference>
<evidence type="ECO:0000256" key="4">
    <source>
        <dbReference type="ARBA" id="ARBA00022692"/>
    </source>
</evidence>
<evidence type="ECO:0000313" key="9">
    <source>
        <dbReference type="EMBL" id="NMF08065.1"/>
    </source>
</evidence>
<dbReference type="PROSITE" id="PS51846">
    <property type="entry name" value="CNNM"/>
    <property type="match status" value="1"/>
</dbReference>
<comment type="caution">
    <text evidence="9">The sequence shown here is derived from an EMBL/GenBank/DDBJ whole genome shotgun (WGS) entry which is preliminary data.</text>
</comment>
<reference evidence="9 10" key="1">
    <citation type="submission" date="2020-04" db="EMBL/GenBank/DDBJ databases">
        <authorList>
            <person name="Hitch T.C.A."/>
            <person name="Wylensek D."/>
            <person name="Clavel T."/>
        </authorList>
    </citation>
    <scope>NUCLEOTIDE SEQUENCE [LARGE SCALE GENOMIC DNA]</scope>
    <source>
        <strain evidence="9 10">BL-383-APC-2I</strain>
    </source>
</reference>
<dbReference type="Pfam" id="PF03471">
    <property type="entry name" value="CorC_HlyC"/>
    <property type="match status" value="1"/>
</dbReference>
<dbReference type="PANTHER" id="PTHR43099">
    <property type="entry name" value="UPF0053 PROTEIN YRKA"/>
    <property type="match status" value="1"/>
</dbReference>
<name>A0A0M2XK36_9CORY</name>
<gene>
    <name evidence="9" type="ORF">HF852_00305</name>
</gene>
<dbReference type="InterPro" id="IPR016169">
    <property type="entry name" value="FAD-bd_PCMH_sub2"/>
</dbReference>
<dbReference type="InterPro" id="IPR044751">
    <property type="entry name" value="Ion_transp-like_CBS"/>
</dbReference>
<keyword evidence="6" id="KW-1133">Transmembrane helix</keyword>
<dbReference type="InterPro" id="IPR046342">
    <property type="entry name" value="CBS_dom_sf"/>
</dbReference>
<keyword evidence="4" id="KW-0812">Transmembrane</keyword>
<dbReference type="CDD" id="cd04590">
    <property type="entry name" value="CBS_pair_CorC_HlyC_assoc"/>
    <property type="match status" value="1"/>
</dbReference>
<keyword evidence="8" id="KW-0472">Membrane</keyword>
<evidence type="ECO:0000256" key="3">
    <source>
        <dbReference type="ARBA" id="ARBA00022475"/>
    </source>
</evidence>
<dbReference type="InterPro" id="IPR002550">
    <property type="entry name" value="CNNM"/>
</dbReference>
<dbReference type="Pfam" id="PF00571">
    <property type="entry name" value="CBS"/>
    <property type="match status" value="2"/>
</dbReference>
<dbReference type="SUPFAM" id="SSF54631">
    <property type="entry name" value="CBS-domain pair"/>
    <property type="match status" value="1"/>
</dbReference>
<protein>
    <submittedName>
        <fullName evidence="9">HlyC/CorC family transporter</fullName>
    </submittedName>
</protein>
<accession>A0A0M2XK36</accession>
<sequence>MIWSALILLIVLLLLILGNALFVAVEFSYLTVNRNDLRRRIDAGDKTAAIVDKALTKTSTNLSGAQLGITVTSLVAGFLTGPSVGVLFAEGFGLTGLSQGVVTAISTTGAFIVVTFTQMVFGELVPKNWAIAQPMRVADLVVRPQNVFMFLFGWLVRFLNGSANMILRWLGFTPEEEVASARTAEELLAVVSRSGDEGTLVSSTAELVARSIEFGDRTAADVMTPRPRVRFIEDETVAEALDAVAETGHARFPVFSDHVDDITGVIHYNRLLTVPYDERATTPAASVAEPVHIVSESMTLDPLMRELRETPTQLAVVVDEYGGTAGVVTLEDLVEEIVGEIDDEQDEESRDHHRVDATTVIVSGLMRPDELGDLIELDVPEGEESDTIGGLITEKLDRMPHVGDVVRLQALDHRHRDEDDLPTTADIELRVQKMARRRIGRVRVTVVLSDEAAADDRKDDA</sequence>
<dbReference type="Pfam" id="PF01595">
    <property type="entry name" value="CNNM"/>
    <property type="match status" value="1"/>
</dbReference>
<dbReference type="InterPro" id="IPR000644">
    <property type="entry name" value="CBS_dom"/>
</dbReference>
<dbReference type="InterPro" id="IPR005170">
    <property type="entry name" value="Transptr-assoc_dom"/>
</dbReference>